<feature type="signal peptide" evidence="6">
    <location>
        <begin position="1"/>
        <end position="25"/>
    </location>
</feature>
<feature type="compositionally biased region" description="Basic and acidic residues" evidence="5">
    <location>
        <begin position="77"/>
        <end position="87"/>
    </location>
</feature>
<dbReference type="InterPro" id="IPR052211">
    <property type="entry name" value="Cpx_auxiliary_protein"/>
</dbReference>
<dbReference type="Gene3D" id="1.20.120.1490">
    <property type="match status" value="1"/>
</dbReference>
<feature type="region of interest" description="Disordered" evidence="5">
    <location>
        <begin position="146"/>
        <end position="170"/>
    </location>
</feature>
<keyword evidence="8" id="KW-1185">Reference proteome</keyword>
<dbReference type="GO" id="GO:0051082">
    <property type="term" value="F:unfolded protein binding"/>
    <property type="evidence" value="ECO:0007669"/>
    <property type="project" value="TreeGrafter"/>
</dbReference>
<keyword evidence="4" id="KW-0574">Periplasm</keyword>
<evidence type="ECO:0000256" key="1">
    <source>
        <dbReference type="ARBA" id="ARBA00004418"/>
    </source>
</evidence>
<dbReference type="Pfam" id="PF07813">
    <property type="entry name" value="LTXXQ"/>
    <property type="match status" value="1"/>
</dbReference>
<evidence type="ECO:0000256" key="2">
    <source>
        <dbReference type="ARBA" id="ARBA00008441"/>
    </source>
</evidence>
<reference evidence="7 8" key="1">
    <citation type="submission" date="2013-11" db="EMBL/GenBank/DDBJ databases">
        <title>Whole genome shotgun sequence of Vibrio halioticoli NBRC 102217.</title>
        <authorList>
            <person name="Isaki S."/>
            <person name="Kimura A."/>
            <person name="Ohji S."/>
            <person name="Hosoyama A."/>
            <person name="Fujita N."/>
            <person name="Hashimoto M."/>
            <person name="Hosoyama Y."/>
            <person name="Yamazoe A."/>
        </authorList>
    </citation>
    <scope>NUCLEOTIDE SEQUENCE [LARGE SCALE GENOMIC DNA]</scope>
    <source>
        <strain evidence="7 8">NBRC 102217</strain>
    </source>
</reference>
<dbReference type="GO" id="GO:0030288">
    <property type="term" value="C:outer membrane-bounded periplasmic space"/>
    <property type="evidence" value="ECO:0007669"/>
    <property type="project" value="TreeGrafter"/>
</dbReference>
<dbReference type="InterPro" id="IPR012899">
    <property type="entry name" value="LTXXQ"/>
</dbReference>
<comment type="similarity">
    <text evidence="2">Belongs to the CpxP/Spy family.</text>
</comment>
<dbReference type="eggNOG" id="COG3678">
    <property type="taxonomic scope" value="Bacteria"/>
</dbReference>
<comment type="subcellular location">
    <subcellularLocation>
        <location evidence="1">Periplasm</location>
    </subcellularLocation>
</comment>
<evidence type="ECO:0000256" key="5">
    <source>
        <dbReference type="SAM" id="MobiDB-lite"/>
    </source>
</evidence>
<feature type="chain" id="PRO_5004736107" description="Periplasmic protein CpxP" evidence="6">
    <location>
        <begin position="26"/>
        <end position="170"/>
    </location>
</feature>
<evidence type="ECO:0000313" key="7">
    <source>
        <dbReference type="EMBL" id="GAD90116.1"/>
    </source>
</evidence>
<evidence type="ECO:0008006" key="9">
    <source>
        <dbReference type="Google" id="ProtNLM"/>
    </source>
</evidence>
<evidence type="ECO:0000256" key="6">
    <source>
        <dbReference type="SAM" id="SignalP"/>
    </source>
</evidence>
<dbReference type="PANTHER" id="PTHR38102:SF1">
    <property type="entry name" value="PERIPLASMIC CHAPERONE SPY"/>
    <property type="match status" value="1"/>
</dbReference>
<proteinExistence type="inferred from homology"/>
<evidence type="ECO:0000256" key="3">
    <source>
        <dbReference type="ARBA" id="ARBA00022729"/>
    </source>
</evidence>
<dbReference type="CDD" id="cd09916">
    <property type="entry name" value="CpxP_like"/>
    <property type="match status" value="1"/>
</dbReference>
<feature type="region of interest" description="Disordered" evidence="5">
    <location>
        <begin position="67"/>
        <end position="87"/>
    </location>
</feature>
<name>V5FK50_9VIBR</name>
<keyword evidence="3 6" id="KW-0732">Signal</keyword>
<gene>
    <name evidence="7" type="ORF">VHA01S_033_00170</name>
</gene>
<comment type="caution">
    <text evidence="7">The sequence shown here is derived from an EMBL/GenBank/DDBJ whole genome shotgun (WGS) entry which is preliminary data.</text>
</comment>
<protein>
    <recommendedName>
        <fullName evidence="9">Periplasmic protein CpxP</fullName>
    </recommendedName>
</protein>
<dbReference type="OrthoDB" id="6105813at2"/>
<dbReference type="RefSeq" id="WP_023404469.1">
    <property type="nucleotide sequence ID" value="NZ_BAUJ01000033.1"/>
</dbReference>
<accession>V5FK50</accession>
<sequence>MTMNKKWLAVAMMVPLAFASTAVLANGKKGGDKGAKECSGQMHGKNMFRGLDLTDAQKTELKTIRDEVRASKQAQGESKHEQMKAMKDQEQQLVLAADFDEAKAKELASSMVAERTAMKVEKMRTTHRMMSVLTAEQKQQLVEKRAEKAQKCEQKMQKRMEKKMANKDSQ</sequence>
<evidence type="ECO:0000313" key="8">
    <source>
        <dbReference type="Proteomes" id="UP000017800"/>
    </source>
</evidence>
<dbReference type="AlphaFoldDB" id="V5FK50"/>
<evidence type="ECO:0000256" key="4">
    <source>
        <dbReference type="ARBA" id="ARBA00022764"/>
    </source>
</evidence>
<dbReference type="PANTHER" id="PTHR38102">
    <property type="entry name" value="PERIPLASMIC CHAPERONE SPY"/>
    <property type="match status" value="1"/>
</dbReference>
<dbReference type="Proteomes" id="UP000017800">
    <property type="component" value="Unassembled WGS sequence"/>
</dbReference>
<dbReference type="EMBL" id="BAUJ01000033">
    <property type="protein sequence ID" value="GAD90116.1"/>
    <property type="molecule type" value="Genomic_DNA"/>
</dbReference>
<organism evidence="7 8">
    <name type="scientific">Vibrio halioticoli NBRC 102217</name>
    <dbReference type="NCBI Taxonomy" id="1219072"/>
    <lineage>
        <taxon>Bacteria</taxon>
        <taxon>Pseudomonadati</taxon>
        <taxon>Pseudomonadota</taxon>
        <taxon>Gammaproteobacteria</taxon>
        <taxon>Vibrionales</taxon>
        <taxon>Vibrionaceae</taxon>
        <taxon>Vibrio</taxon>
    </lineage>
</organism>